<dbReference type="NCBIfam" id="TIGR01953">
    <property type="entry name" value="NusA"/>
    <property type="match status" value="1"/>
</dbReference>
<dbReference type="Proteomes" id="UP000199081">
    <property type="component" value="Unassembled WGS sequence"/>
</dbReference>
<dbReference type="InterPro" id="IPR058582">
    <property type="entry name" value="KH_NusA_2nd"/>
</dbReference>
<evidence type="ECO:0000256" key="7">
    <source>
        <dbReference type="HAMAP-Rule" id="MF_00945"/>
    </source>
</evidence>
<evidence type="ECO:0000256" key="1">
    <source>
        <dbReference type="ARBA" id="ARBA00022472"/>
    </source>
</evidence>
<dbReference type="PANTHER" id="PTHR22648:SF0">
    <property type="entry name" value="TRANSCRIPTION TERMINATION_ANTITERMINATION PROTEIN NUSA"/>
    <property type="match status" value="1"/>
</dbReference>
<dbReference type="FunFam" id="3.30.1480.10:FF:000002">
    <property type="entry name" value="Transcription termination/antitermination protein NusA"/>
    <property type="match status" value="1"/>
</dbReference>
<dbReference type="InterPro" id="IPR013735">
    <property type="entry name" value="TF_NusA_N"/>
</dbReference>
<evidence type="ECO:0000256" key="3">
    <source>
        <dbReference type="ARBA" id="ARBA00022814"/>
    </source>
</evidence>
<feature type="domain" description="K Homology" evidence="10">
    <location>
        <begin position="229"/>
        <end position="292"/>
    </location>
</feature>
<keyword evidence="5 7" id="KW-0805">Transcription regulation</keyword>
<evidence type="ECO:0000256" key="6">
    <source>
        <dbReference type="ARBA" id="ARBA00023163"/>
    </source>
</evidence>
<dbReference type="InterPro" id="IPR025249">
    <property type="entry name" value="TF_NusA_KH_1st"/>
</dbReference>
<evidence type="ECO:0000313" key="12">
    <source>
        <dbReference type="Proteomes" id="UP000199081"/>
    </source>
</evidence>
<dbReference type="SUPFAM" id="SSF69705">
    <property type="entry name" value="Transcription factor NusA, N-terminal domain"/>
    <property type="match status" value="1"/>
</dbReference>
<keyword evidence="3 7" id="KW-0889">Transcription antitermination</keyword>
<evidence type="ECO:0000313" key="11">
    <source>
        <dbReference type="EMBL" id="SEK33290.1"/>
    </source>
</evidence>
<feature type="compositionally biased region" description="Acidic residues" evidence="8">
    <location>
        <begin position="434"/>
        <end position="444"/>
    </location>
</feature>
<dbReference type="GO" id="GO:0031564">
    <property type="term" value="P:transcription antitermination"/>
    <property type="evidence" value="ECO:0007669"/>
    <property type="project" value="UniProtKB-UniRule"/>
</dbReference>
<dbReference type="GO" id="GO:0006353">
    <property type="term" value="P:DNA-templated transcription termination"/>
    <property type="evidence" value="ECO:0007669"/>
    <property type="project" value="UniProtKB-UniRule"/>
</dbReference>
<dbReference type="EMBL" id="FNZU01000002">
    <property type="protein sequence ID" value="SEK33290.1"/>
    <property type="molecule type" value="Genomic_DNA"/>
</dbReference>
<dbReference type="FunFam" id="2.40.50.140:FF:000058">
    <property type="entry name" value="Transcription termination/antitermination protein NusA"/>
    <property type="match status" value="1"/>
</dbReference>
<evidence type="ECO:0000259" key="10">
    <source>
        <dbReference type="SMART" id="SM00322"/>
    </source>
</evidence>
<keyword evidence="1 7" id="KW-0806">Transcription termination</keyword>
<dbReference type="InterPro" id="IPR012340">
    <property type="entry name" value="NA-bd_OB-fold"/>
</dbReference>
<dbReference type="InterPro" id="IPR009019">
    <property type="entry name" value="KH_sf_prok-type"/>
</dbReference>
<dbReference type="SMART" id="SM00316">
    <property type="entry name" value="S1"/>
    <property type="match status" value="1"/>
</dbReference>
<dbReference type="Pfam" id="PF26594">
    <property type="entry name" value="KH_NusA_2nd"/>
    <property type="match status" value="1"/>
</dbReference>
<dbReference type="Pfam" id="PF00575">
    <property type="entry name" value="S1"/>
    <property type="match status" value="1"/>
</dbReference>
<sequence length="511" mass="56976">MSKELAAALETLEQEKGISKEIVIDALEAALVSAYKRNYGTSQNVEVIFDEDTGTITVNQVKEVVEDVYDSQLEISLTEARERNKAYEVGDKIKFEVTPKNFGRIAAQTAKQVIMQRMREAERSIIYNEYIAYEDDLMTGTVERQDSKFIYINLGKVEAVLSKRDQIENETYATHDRIKVYVSNVENSTKGPQVFVSRTHPNLIKRLFEQEVPEIYDGIVEIVSIAREAGDRAKIAVSSRDENVDPVGTCVGPRGARVQAIVNELNGENMDIVEWDKDPSVYIKNALNPAQVIDVQFDEDQHSCVIVVPDYQLSLAIGKRGQNVRLAAKLTGFKIDIKSESDMEALAKEAEELKDDSFFDALNNDSEEAVQQADALADADTLFAEDETTEVEPLDEEEVSDAGDSTVYAEDNDQLDAQPGEPVMETDFQSGELDSSDVEDLIEFAEERDGRGEEDATEASMEEIEEATFSEDDEYTLADGGEGEPPFTDTEKNTFPENQETTFSDDENLGS</sequence>
<dbReference type="InterPro" id="IPR010213">
    <property type="entry name" value="TF_NusA"/>
</dbReference>
<keyword evidence="6 7" id="KW-0804">Transcription</keyword>
<dbReference type="OrthoDB" id="9807233at2"/>
<dbReference type="GO" id="GO:0005829">
    <property type="term" value="C:cytosol"/>
    <property type="evidence" value="ECO:0007669"/>
    <property type="project" value="TreeGrafter"/>
</dbReference>
<dbReference type="FunFam" id="3.30.300.20:FF:000005">
    <property type="entry name" value="Transcription termination/antitermination protein NusA"/>
    <property type="match status" value="1"/>
</dbReference>
<evidence type="ECO:0000256" key="8">
    <source>
        <dbReference type="SAM" id="MobiDB-lite"/>
    </source>
</evidence>
<gene>
    <name evidence="7" type="primary">nusA</name>
    <name evidence="11" type="ORF">SAMN04488099_10264</name>
</gene>
<dbReference type="SUPFAM" id="SSF50249">
    <property type="entry name" value="Nucleic acid-binding proteins"/>
    <property type="match status" value="1"/>
</dbReference>
<dbReference type="SUPFAM" id="SSF54814">
    <property type="entry name" value="Prokaryotic type KH domain (KH-domain type II)"/>
    <property type="match status" value="2"/>
</dbReference>
<dbReference type="InterPro" id="IPR003029">
    <property type="entry name" value="S1_domain"/>
</dbReference>
<dbReference type="InterPro" id="IPR030842">
    <property type="entry name" value="TF_NusA_bacterial"/>
</dbReference>
<keyword evidence="2 7" id="KW-0963">Cytoplasm</keyword>
<feature type="compositionally biased region" description="Acidic residues" evidence="8">
    <location>
        <begin position="455"/>
        <end position="476"/>
    </location>
</feature>
<dbReference type="InterPro" id="IPR015946">
    <property type="entry name" value="KH_dom-like_a/b"/>
</dbReference>
<feature type="compositionally biased region" description="Basic and acidic residues" evidence="8">
    <location>
        <begin position="445"/>
        <end position="454"/>
    </location>
</feature>
<comment type="subcellular location">
    <subcellularLocation>
        <location evidence="7">Cytoplasm</location>
    </subcellularLocation>
</comment>
<keyword evidence="4 7" id="KW-0694">RNA-binding</keyword>
<dbReference type="Gene3D" id="3.30.300.20">
    <property type="match status" value="2"/>
</dbReference>
<evidence type="ECO:0000259" key="9">
    <source>
        <dbReference type="SMART" id="SM00316"/>
    </source>
</evidence>
<dbReference type="Gene3D" id="2.40.50.140">
    <property type="entry name" value="Nucleic acid-binding proteins"/>
    <property type="match status" value="1"/>
</dbReference>
<feature type="domain" description="S1 motif" evidence="9">
    <location>
        <begin position="133"/>
        <end position="199"/>
    </location>
</feature>
<evidence type="ECO:0000256" key="5">
    <source>
        <dbReference type="ARBA" id="ARBA00023015"/>
    </source>
</evidence>
<dbReference type="PROSITE" id="PS50084">
    <property type="entry name" value="KH_TYPE_1"/>
    <property type="match status" value="1"/>
</dbReference>
<proteinExistence type="inferred from homology"/>
<dbReference type="CDD" id="cd04455">
    <property type="entry name" value="S1_NusA"/>
    <property type="match status" value="1"/>
</dbReference>
<feature type="region of interest" description="Disordered" evidence="8">
    <location>
        <begin position="414"/>
        <end position="511"/>
    </location>
</feature>
<feature type="domain" description="K Homology" evidence="10">
    <location>
        <begin position="300"/>
        <end position="358"/>
    </location>
</feature>
<dbReference type="Pfam" id="PF08529">
    <property type="entry name" value="NusA_N"/>
    <property type="match status" value="1"/>
</dbReference>
<comment type="subunit">
    <text evidence="7">Monomer. Binds directly to the core enzyme of the DNA-dependent RNA polymerase and to nascent RNA.</text>
</comment>
<dbReference type="CDD" id="cd22529">
    <property type="entry name" value="KH-II_NusA_rpt2"/>
    <property type="match status" value="1"/>
</dbReference>
<dbReference type="FunFam" id="3.30.300.20:FF:000002">
    <property type="entry name" value="Transcription termination/antitermination protein NusA"/>
    <property type="match status" value="1"/>
</dbReference>
<dbReference type="HAMAP" id="MF_00945_B">
    <property type="entry name" value="NusA_B"/>
    <property type="match status" value="1"/>
</dbReference>
<dbReference type="STRING" id="426702.SAMN04488099_10264"/>
<keyword evidence="12" id="KW-1185">Reference proteome</keyword>
<dbReference type="AlphaFoldDB" id="A0A1H7G9W3"/>
<organism evidence="11 12">
    <name type="scientific">Alkalibacterium pelagium</name>
    <dbReference type="NCBI Taxonomy" id="426702"/>
    <lineage>
        <taxon>Bacteria</taxon>
        <taxon>Bacillati</taxon>
        <taxon>Bacillota</taxon>
        <taxon>Bacilli</taxon>
        <taxon>Lactobacillales</taxon>
        <taxon>Carnobacteriaceae</taxon>
        <taxon>Alkalibacterium</taxon>
    </lineage>
</organism>
<reference evidence="12" key="1">
    <citation type="submission" date="2016-10" db="EMBL/GenBank/DDBJ databases">
        <authorList>
            <person name="Varghese N."/>
            <person name="Submissions S."/>
        </authorList>
    </citation>
    <scope>NUCLEOTIDE SEQUENCE [LARGE SCALE GENOMIC DNA]</scope>
    <source>
        <strain evidence="12">DSM 19183</strain>
    </source>
</reference>
<dbReference type="InterPro" id="IPR004087">
    <property type="entry name" value="KH_dom"/>
</dbReference>
<dbReference type="InterPro" id="IPR036555">
    <property type="entry name" value="NusA_N_sf"/>
</dbReference>
<dbReference type="CDD" id="cd02134">
    <property type="entry name" value="KH-II_NusA_rpt1"/>
    <property type="match status" value="1"/>
</dbReference>
<dbReference type="Pfam" id="PF13184">
    <property type="entry name" value="KH_NusA_1st"/>
    <property type="match status" value="1"/>
</dbReference>
<dbReference type="GO" id="GO:0003723">
    <property type="term" value="F:RNA binding"/>
    <property type="evidence" value="ECO:0007669"/>
    <property type="project" value="UniProtKB-UniRule"/>
</dbReference>
<dbReference type="PANTHER" id="PTHR22648">
    <property type="entry name" value="TRANSCRIPTION TERMINATION FACTOR NUSA"/>
    <property type="match status" value="1"/>
</dbReference>
<evidence type="ECO:0000256" key="4">
    <source>
        <dbReference type="ARBA" id="ARBA00022884"/>
    </source>
</evidence>
<comment type="similarity">
    <text evidence="7">Belongs to the NusA family.</text>
</comment>
<protein>
    <recommendedName>
        <fullName evidence="7">Transcription termination/antitermination protein NusA</fullName>
    </recommendedName>
</protein>
<dbReference type="SMART" id="SM00322">
    <property type="entry name" value="KH"/>
    <property type="match status" value="2"/>
</dbReference>
<dbReference type="GO" id="GO:0003700">
    <property type="term" value="F:DNA-binding transcription factor activity"/>
    <property type="evidence" value="ECO:0007669"/>
    <property type="project" value="InterPro"/>
</dbReference>
<name>A0A1H7G9W3_9LACT</name>
<dbReference type="Gene3D" id="3.30.1480.10">
    <property type="entry name" value="NusA, N-terminal domain"/>
    <property type="match status" value="1"/>
</dbReference>
<accession>A0A1H7G9W3</accession>
<comment type="function">
    <text evidence="7">Participates in both transcription termination and antitermination.</text>
</comment>
<evidence type="ECO:0000256" key="2">
    <source>
        <dbReference type="ARBA" id="ARBA00022490"/>
    </source>
</evidence>